<dbReference type="STRING" id="1802280.A3B37_01365"/>
<evidence type="ECO:0000313" key="1">
    <source>
        <dbReference type="EMBL" id="OHA09173.1"/>
    </source>
</evidence>
<comment type="caution">
    <text evidence="1">The sequence shown here is derived from an EMBL/GenBank/DDBJ whole genome shotgun (WGS) entry which is preliminary data.</text>
</comment>
<proteinExistence type="predicted"/>
<evidence type="ECO:0000313" key="2">
    <source>
        <dbReference type="Proteomes" id="UP000176705"/>
    </source>
</evidence>
<dbReference type="AlphaFoldDB" id="A0A1G2LC13"/>
<gene>
    <name evidence="1" type="ORF">A3B37_01365</name>
</gene>
<reference evidence="1 2" key="1">
    <citation type="journal article" date="2016" name="Nat. Commun.">
        <title>Thousands of microbial genomes shed light on interconnected biogeochemical processes in an aquifer system.</title>
        <authorList>
            <person name="Anantharaman K."/>
            <person name="Brown C.T."/>
            <person name="Hug L.A."/>
            <person name="Sharon I."/>
            <person name="Castelle C.J."/>
            <person name="Probst A.J."/>
            <person name="Thomas B.C."/>
            <person name="Singh A."/>
            <person name="Wilkins M.J."/>
            <person name="Karaoz U."/>
            <person name="Brodie E.L."/>
            <person name="Williams K.H."/>
            <person name="Hubbard S.S."/>
            <person name="Banfield J.F."/>
        </authorList>
    </citation>
    <scope>NUCLEOTIDE SEQUENCE [LARGE SCALE GENOMIC DNA]</scope>
</reference>
<accession>A0A1G2LC13</accession>
<dbReference type="Proteomes" id="UP000176705">
    <property type="component" value="Unassembled WGS sequence"/>
</dbReference>
<sequence length="314" mass="34259">MGSTPPNNKQKFVAAALLASFFLVFVIGPIHSARAVVPTFDVGLNELLWITQPLITIYTEDTAANTKSLVRKEVKQTVGWSDISWSGVINALTDYVGSAFSYDALATMAMKFLIRTLRDTVIRYIRTGRFEGPTFSTSFTIDTQQTVENAARIFLSELSGINFCAGFPPVPPEVFFALDIDLTLACTFPGDQQAFLNGDVNDFVSFWSSEKTANDFWNAQVTILDRKLKAERQALKSFAAEYAAGEGFLGIRDPATGKIKTPGAIVAEPLRQSIASDFRGLDVADEMSDAVAKVVDILVQTMLEKVISEGLAAL</sequence>
<name>A0A1G2LC13_9BACT</name>
<dbReference type="EMBL" id="MHQS01000006">
    <property type="protein sequence ID" value="OHA09173.1"/>
    <property type="molecule type" value="Genomic_DNA"/>
</dbReference>
<protein>
    <submittedName>
        <fullName evidence="1">Uncharacterized protein</fullName>
    </submittedName>
</protein>
<organism evidence="1 2">
    <name type="scientific">Candidatus Sungbacteria bacterium RIFCSPLOWO2_01_FULL_59_16</name>
    <dbReference type="NCBI Taxonomy" id="1802280"/>
    <lineage>
        <taxon>Bacteria</taxon>
        <taxon>Candidatus Sungiibacteriota</taxon>
    </lineage>
</organism>